<protein>
    <submittedName>
        <fullName evidence="1">Uncharacterized protein</fullName>
    </submittedName>
</protein>
<accession>A0ABQ8GDA6</accession>
<keyword evidence="2" id="KW-1185">Reference proteome</keyword>
<reference evidence="1 2" key="1">
    <citation type="journal article" date="2021" name="Nat. Commun.">
        <title>Genetic determinants of endophytism in the Arabidopsis root mycobiome.</title>
        <authorList>
            <person name="Mesny F."/>
            <person name="Miyauchi S."/>
            <person name="Thiergart T."/>
            <person name="Pickel B."/>
            <person name="Atanasova L."/>
            <person name="Karlsson M."/>
            <person name="Huettel B."/>
            <person name="Barry K.W."/>
            <person name="Haridas S."/>
            <person name="Chen C."/>
            <person name="Bauer D."/>
            <person name="Andreopoulos W."/>
            <person name="Pangilinan J."/>
            <person name="LaButti K."/>
            <person name="Riley R."/>
            <person name="Lipzen A."/>
            <person name="Clum A."/>
            <person name="Drula E."/>
            <person name="Henrissat B."/>
            <person name="Kohler A."/>
            <person name="Grigoriev I.V."/>
            <person name="Martin F.M."/>
            <person name="Hacquard S."/>
        </authorList>
    </citation>
    <scope>NUCLEOTIDE SEQUENCE [LARGE SCALE GENOMIC DNA]</scope>
    <source>
        <strain evidence="1 2">MPI-SDFR-AT-0080</strain>
    </source>
</reference>
<evidence type="ECO:0000313" key="1">
    <source>
        <dbReference type="EMBL" id="KAH7052331.1"/>
    </source>
</evidence>
<dbReference type="EMBL" id="JAGTJR010000011">
    <property type="protein sequence ID" value="KAH7052331.1"/>
    <property type="molecule type" value="Genomic_DNA"/>
</dbReference>
<name>A0ABQ8GDA6_9PEZI</name>
<gene>
    <name evidence="1" type="ORF">B0J12DRAFT_698988</name>
</gene>
<organism evidence="1 2">
    <name type="scientific">Macrophomina phaseolina</name>
    <dbReference type="NCBI Taxonomy" id="35725"/>
    <lineage>
        <taxon>Eukaryota</taxon>
        <taxon>Fungi</taxon>
        <taxon>Dikarya</taxon>
        <taxon>Ascomycota</taxon>
        <taxon>Pezizomycotina</taxon>
        <taxon>Dothideomycetes</taxon>
        <taxon>Dothideomycetes incertae sedis</taxon>
        <taxon>Botryosphaeriales</taxon>
        <taxon>Botryosphaeriaceae</taxon>
        <taxon>Macrophomina</taxon>
    </lineage>
</organism>
<evidence type="ECO:0000313" key="2">
    <source>
        <dbReference type="Proteomes" id="UP000774617"/>
    </source>
</evidence>
<dbReference type="Proteomes" id="UP000774617">
    <property type="component" value="Unassembled WGS sequence"/>
</dbReference>
<proteinExistence type="predicted"/>
<comment type="caution">
    <text evidence="1">The sequence shown here is derived from an EMBL/GenBank/DDBJ whole genome shotgun (WGS) entry which is preliminary data.</text>
</comment>
<sequence>MVVVVVVLLIRMLLGAFVNVLISLHPKGLLSPFTRRKHLSRLIYLFTRRIPDGLEHLFAIPCPCQAASRRPIQGSPKPIIFSAFPHNLTAELLQNLPAELSDRIWNCEVPNVRIRKPWILERNRGAHIPPVISDDTYEQSLQLTLFISLPIHQSNPSNNFHAISCQDPPGIADDSTESLPIEISHVPRIEVSEEQGREGMYPTAAASPLPQLLQPGTRRPCPLASARLVQLRRDATYSNLQASA</sequence>